<comment type="similarity">
    <text evidence="1">Belongs to the YciI family.</text>
</comment>
<proteinExistence type="inferred from homology"/>
<evidence type="ECO:0000313" key="3">
    <source>
        <dbReference type="EMBL" id="PND38645.1"/>
    </source>
</evidence>
<dbReference type="Pfam" id="PF03795">
    <property type="entry name" value="YCII"/>
    <property type="match status" value="1"/>
</dbReference>
<dbReference type="InterPro" id="IPR011008">
    <property type="entry name" value="Dimeric_a/b-barrel"/>
</dbReference>
<sequence length="99" mass="11152">MPLFVALFTDKKDHGHVREAALQAHIEWLDQNKDVIPVGGSLRSEPDQTPRGGMWIARAASKEALDLLIRSDPFYAAGLRESYEILYWSKANAGRMELI</sequence>
<protein>
    <recommendedName>
        <fullName evidence="2">YCII-related domain-containing protein</fullName>
    </recommendedName>
</protein>
<dbReference type="Gene3D" id="3.30.70.1060">
    <property type="entry name" value="Dimeric alpha+beta barrel"/>
    <property type="match status" value="1"/>
</dbReference>
<name>A0A2N8KYY0_9BURK</name>
<dbReference type="InterPro" id="IPR005545">
    <property type="entry name" value="YCII"/>
</dbReference>
<evidence type="ECO:0000313" key="4">
    <source>
        <dbReference type="Proteomes" id="UP000235916"/>
    </source>
</evidence>
<evidence type="ECO:0000256" key="1">
    <source>
        <dbReference type="ARBA" id="ARBA00007689"/>
    </source>
</evidence>
<organism evidence="3 4">
    <name type="scientific">Kinneretia aquatilis</name>
    <dbReference type="NCBI Taxonomy" id="2070761"/>
    <lineage>
        <taxon>Bacteria</taxon>
        <taxon>Pseudomonadati</taxon>
        <taxon>Pseudomonadota</taxon>
        <taxon>Betaproteobacteria</taxon>
        <taxon>Burkholderiales</taxon>
        <taxon>Sphaerotilaceae</taxon>
        <taxon>Roseateles</taxon>
    </lineage>
</organism>
<evidence type="ECO:0000259" key="2">
    <source>
        <dbReference type="Pfam" id="PF03795"/>
    </source>
</evidence>
<comment type="caution">
    <text evidence="3">The sequence shown here is derived from an EMBL/GenBank/DDBJ whole genome shotgun (WGS) entry which is preliminary data.</text>
</comment>
<accession>A0A2N8KYY0</accession>
<dbReference type="RefSeq" id="WP_102768563.1">
    <property type="nucleotide sequence ID" value="NZ_POSP01000003.1"/>
</dbReference>
<dbReference type="OrthoDB" id="9797014at2"/>
<dbReference type="SUPFAM" id="SSF54909">
    <property type="entry name" value="Dimeric alpha+beta barrel"/>
    <property type="match status" value="1"/>
</dbReference>
<gene>
    <name evidence="3" type="ORF">C1O66_14665</name>
</gene>
<reference evidence="3 4" key="1">
    <citation type="submission" date="2018-01" db="EMBL/GenBank/DDBJ databases">
        <title>Draft genome sequence of Paucibacter aquatile CR182 isolated from freshwater of the Nakdong River.</title>
        <authorList>
            <person name="Choi A."/>
            <person name="Chung E.J."/>
        </authorList>
    </citation>
    <scope>NUCLEOTIDE SEQUENCE [LARGE SCALE GENOMIC DNA]</scope>
    <source>
        <strain evidence="3 4">CR182</strain>
    </source>
</reference>
<keyword evidence="4" id="KW-1185">Reference proteome</keyword>
<feature type="domain" description="YCII-related" evidence="2">
    <location>
        <begin position="3"/>
        <end position="89"/>
    </location>
</feature>
<dbReference type="Proteomes" id="UP000235916">
    <property type="component" value="Unassembled WGS sequence"/>
</dbReference>
<dbReference type="AlphaFoldDB" id="A0A2N8KYY0"/>
<dbReference type="EMBL" id="POSP01000003">
    <property type="protein sequence ID" value="PND38645.1"/>
    <property type="molecule type" value="Genomic_DNA"/>
</dbReference>